<evidence type="ECO:0000313" key="3">
    <source>
        <dbReference type="Proteomes" id="UP000242754"/>
    </source>
</evidence>
<dbReference type="EMBL" id="FJNE01000003">
    <property type="protein sequence ID" value="CZQ90439.1"/>
    <property type="molecule type" value="Genomic_DNA"/>
</dbReference>
<name>A0A143YGW8_9LACT</name>
<keyword evidence="1" id="KW-0472">Membrane</keyword>
<feature type="transmembrane region" description="Helical" evidence="1">
    <location>
        <begin position="84"/>
        <end position="105"/>
    </location>
</feature>
<organism evidence="2 3">
    <name type="scientific">Trichococcus palustris</name>
    <dbReference type="NCBI Taxonomy" id="140314"/>
    <lineage>
        <taxon>Bacteria</taxon>
        <taxon>Bacillati</taxon>
        <taxon>Bacillota</taxon>
        <taxon>Bacilli</taxon>
        <taxon>Lactobacillales</taxon>
        <taxon>Carnobacteriaceae</taxon>
        <taxon>Trichococcus</taxon>
    </lineage>
</organism>
<evidence type="ECO:0000313" key="2">
    <source>
        <dbReference type="EMBL" id="CZQ90439.1"/>
    </source>
</evidence>
<dbReference type="RefSeq" id="WP_087032622.1">
    <property type="nucleotide sequence ID" value="NZ_FJNE01000003.1"/>
</dbReference>
<feature type="transmembrane region" description="Helical" evidence="1">
    <location>
        <begin position="12"/>
        <end position="32"/>
    </location>
</feature>
<accession>A0A143YGW8</accession>
<feature type="transmembrane region" description="Helical" evidence="1">
    <location>
        <begin position="52"/>
        <end position="77"/>
    </location>
</feature>
<gene>
    <name evidence="2" type="ORF">Tpal_1265</name>
</gene>
<dbReference type="Proteomes" id="UP000242754">
    <property type="component" value="Unassembled WGS sequence"/>
</dbReference>
<dbReference type="AlphaFoldDB" id="A0A143YGW8"/>
<protein>
    <submittedName>
        <fullName evidence="2">Uncharacterized protein</fullName>
    </submittedName>
</protein>
<keyword evidence="1" id="KW-0812">Transmembrane</keyword>
<evidence type="ECO:0000256" key="1">
    <source>
        <dbReference type="SAM" id="Phobius"/>
    </source>
</evidence>
<reference evidence="2 3" key="1">
    <citation type="submission" date="2016-02" db="EMBL/GenBank/DDBJ databases">
        <authorList>
            <person name="Wen L."/>
            <person name="He K."/>
            <person name="Yang H."/>
        </authorList>
    </citation>
    <scope>NUCLEOTIDE SEQUENCE [LARGE SCALE GENOMIC DNA]</scope>
    <source>
        <strain evidence="2">Trichococcus palustris</strain>
    </source>
</reference>
<sequence>MHLTVLPKTFLGKLAIGFFVLFVVTWTLVSILQPQFGNLEPGGAGQGNWAGIVFASLTVIGILSLFLGFVTGLVAMIRKKERSVLVLLIVILCLLLSVIVVAFLSEGF</sequence>
<keyword evidence="3" id="KW-1185">Reference proteome</keyword>
<proteinExistence type="predicted"/>
<keyword evidence="1" id="KW-1133">Transmembrane helix</keyword>